<dbReference type="GO" id="GO:0050482">
    <property type="term" value="P:arachidonate secretion"/>
    <property type="evidence" value="ECO:0007669"/>
    <property type="project" value="InterPro"/>
</dbReference>
<evidence type="ECO:0000313" key="9">
    <source>
        <dbReference type="Proteomes" id="UP000440578"/>
    </source>
</evidence>
<dbReference type="GO" id="GO:0016042">
    <property type="term" value="P:lipid catabolic process"/>
    <property type="evidence" value="ECO:0007669"/>
    <property type="project" value="UniProtKB-KW"/>
</dbReference>
<evidence type="ECO:0000256" key="1">
    <source>
        <dbReference type="ARBA" id="ARBA00001913"/>
    </source>
</evidence>
<comment type="cofactor">
    <cofactor evidence="1">
        <name>Ca(2+)</name>
        <dbReference type="ChEBI" id="CHEBI:29108"/>
    </cofactor>
</comment>
<dbReference type="Proteomes" id="UP000440578">
    <property type="component" value="Unassembled WGS sequence"/>
</dbReference>
<dbReference type="AlphaFoldDB" id="A0A6A4W1D2"/>
<sequence length="183" mass="20276">MLGYARVHDTKWCGAGTSATSYDDLGSARATDLCCRQHDHCPVSLEAGEARGGVTNTGHFTRSDCECDAAFFHCLVKAATVHSQLVGELYFNLLEPDCIESSTTRSERREETREEQNQAKDQEPSEDQDQDQTRDRSPQRAVRLRFVRQPLAGQFPEPPNEEAMADRAEALAARALGVFTAGR</sequence>
<keyword evidence="4" id="KW-0442">Lipid degradation</keyword>
<dbReference type="InterPro" id="IPR033113">
    <property type="entry name" value="PLA2_histidine"/>
</dbReference>
<feature type="compositionally biased region" description="Basic and acidic residues" evidence="6">
    <location>
        <begin position="105"/>
        <end position="123"/>
    </location>
</feature>
<keyword evidence="3" id="KW-0964">Secreted</keyword>
<evidence type="ECO:0000256" key="3">
    <source>
        <dbReference type="ARBA" id="ARBA00022525"/>
    </source>
</evidence>
<keyword evidence="9" id="KW-1185">Reference proteome</keyword>
<gene>
    <name evidence="8" type="primary">PA2_1</name>
    <name evidence="8" type="ORF">FJT64_005078</name>
</gene>
<dbReference type="EMBL" id="VIIS01001486">
    <property type="protein sequence ID" value="KAF0297480.1"/>
    <property type="molecule type" value="Genomic_DNA"/>
</dbReference>
<reference evidence="8 9" key="1">
    <citation type="submission" date="2019-07" db="EMBL/GenBank/DDBJ databases">
        <title>Draft genome assembly of a fouling barnacle, Amphibalanus amphitrite (Darwin, 1854): The first reference genome for Thecostraca.</title>
        <authorList>
            <person name="Kim W."/>
        </authorList>
    </citation>
    <scope>NUCLEOTIDE SEQUENCE [LARGE SCALE GENOMIC DNA]</scope>
    <source>
        <strain evidence="8">SNU_AA5</strain>
        <tissue evidence="8">Soma without cirri and trophi</tissue>
    </source>
</reference>
<comment type="caution">
    <text evidence="8">The sequence shown here is derived from an EMBL/GenBank/DDBJ whole genome shotgun (WGS) entry which is preliminary data.</text>
</comment>
<evidence type="ECO:0000256" key="5">
    <source>
        <dbReference type="ARBA" id="ARBA00023098"/>
    </source>
</evidence>
<dbReference type="OrthoDB" id="6075074at2759"/>
<feature type="domain" description="Phospholipase A2-like central" evidence="7">
    <location>
        <begin position="8"/>
        <end position="100"/>
    </location>
</feature>
<dbReference type="PANTHER" id="PTHR12253">
    <property type="entry name" value="RH14732P"/>
    <property type="match status" value="1"/>
</dbReference>
<evidence type="ECO:0000256" key="4">
    <source>
        <dbReference type="ARBA" id="ARBA00022963"/>
    </source>
</evidence>
<evidence type="ECO:0000313" key="8">
    <source>
        <dbReference type="EMBL" id="KAF0297480.1"/>
    </source>
</evidence>
<dbReference type="GO" id="GO:0004623">
    <property type="term" value="F:phospholipase A2 activity"/>
    <property type="evidence" value="ECO:0007669"/>
    <property type="project" value="InterPro"/>
</dbReference>
<evidence type="ECO:0000256" key="2">
    <source>
        <dbReference type="ARBA" id="ARBA00004613"/>
    </source>
</evidence>
<dbReference type="GO" id="GO:0005576">
    <property type="term" value="C:extracellular region"/>
    <property type="evidence" value="ECO:0007669"/>
    <property type="project" value="UniProtKB-SubCell"/>
</dbReference>
<dbReference type="InterPro" id="IPR036444">
    <property type="entry name" value="PLipase_A2_dom_sf"/>
</dbReference>
<protein>
    <submittedName>
        <fullName evidence="8">Phospholipase A2</fullName>
    </submittedName>
</protein>
<accession>A0A6A4W1D2</accession>
<dbReference type="InterPro" id="IPR016090">
    <property type="entry name" value="PLA2-like_dom"/>
</dbReference>
<dbReference type="Pfam" id="PF05826">
    <property type="entry name" value="Phospholip_A2_2"/>
    <property type="match status" value="1"/>
</dbReference>
<feature type="region of interest" description="Disordered" evidence="6">
    <location>
        <begin position="101"/>
        <end position="166"/>
    </location>
</feature>
<evidence type="ECO:0000256" key="6">
    <source>
        <dbReference type="SAM" id="MobiDB-lite"/>
    </source>
</evidence>
<comment type="subcellular location">
    <subcellularLocation>
        <location evidence="2">Secreted</location>
    </subcellularLocation>
</comment>
<dbReference type="GO" id="GO:0006644">
    <property type="term" value="P:phospholipid metabolic process"/>
    <property type="evidence" value="ECO:0007669"/>
    <property type="project" value="InterPro"/>
</dbReference>
<proteinExistence type="predicted"/>
<dbReference type="Gene3D" id="1.20.90.10">
    <property type="entry name" value="Phospholipase A2 domain"/>
    <property type="match status" value="1"/>
</dbReference>
<keyword evidence="5" id="KW-0443">Lipid metabolism</keyword>
<dbReference type="PROSITE" id="PS00118">
    <property type="entry name" value="PA2_HIS"/>
    <property type="match status" value="1"/>
</dbReference>
<name>A0A6A4W1D2_AMPAM</name>
<evidence type="ECO:0000259" key="7">
    <source>
        <dbReference type="Pfam" id="PF05826"/>
    </source>
</evidence>
<organism evidence="8 9">
    <name type="scientific">Amphibalanus amphitrite</name>
    <name type="common">Striped barnacle</name>
    <name type="synonym">Balanus amphitrite</name>
    <dbReference type="NCBI Taxonomy" id="1232801"/>
    <lineage>
        <taxon>Eukaryota</taxon>
        <taxon>Metazoa</taxon>
        <taxon>Ecdysozoa</taxon>
        <taxon>Arthropoda</taxon>
        <taxon>Crustacea</taxon>
        <taxon>Multicrustacea</taxon>
        <taxon>Cirripedia</taxon>
        <taxon>Thoracica</taxon>
        <taxon>Thoracicalcarea</taxon>
        <taxon>Balanomorpha</taxon>
        <taxon>Balanoidea</taxon>
        <taxon>Balanidae</taxon>
        <taxon>Amphibalaninae</taxon>
        <taxon>Amphibalanus</taxon>
    </lineage>
</organism>
<dbReference type="SUPFAM" id="SSF48619">
    <property type="entry name" value="Phospholipase A2, PLA2"/>
    <property type="match status" value="1"/>
</dbReference>